<organism evidence="2 3">
    <name type="scientific">Aeromicrobium terrae</name>
    <dbReference type="NCBI Taxonomy" id="2498846"/>
    <lineage>
        <taxon>Bacteria</taxon>
        <taxon>Bacillati</taxon>
        <taxon>Actinomycetota</taxon>
        <taxon>Actinomycetes</taxon>
        <taxon>Propionibacteriales</taxon>
        <taxon>Nocardioidaceae</taxon>
        <taxon>Aeromicrobium</taxon>
    </lineage>
</organism>
<dbReference type="Pfam" id="PF01872">
    <property type="entry name" value="RibD_C"/>
    <property type="match status" value="1"/>
</dbReference>
<dbReference type="PANTHER" id="PTHR38011">
    <property type="entry name" value="DIHYDROFOLATE REDUCTASE FAMILY PROTEIN (AFU_ORTHOLOGUE AFUA_8G06820)"/>
    <property type="match status" value="1"/>
</dbReference>
<proteinExistence type="predicted"/>
<sequence length="176" mass="19367">MTRTVYYTATSLDGYIADEPDATLDWLMSREQDQAGALNYEEFIATIGAMAMGRTTYEWVLDHEKGSWPYELPTWVFSHRDLTPVTDDVRIVSGDIAEHHAAMVEAAGGKDVWMVGGGDLAGQLADAGLLDEVIVYIAPVFLGSGAPLFPRHQELKLVELAQNGEFAAARYELVRS</sequence>
<gene>
    <name evidence="2" type="ORF">FHP06_13935</name>
</gene>
<dbReference type="OrthoDB" id="3427770at2"/>
<dbReference type="PANTHER" id="PTHR38011:SF11">
    <property type="entry name" value="2,5-DIAMINO-6-RIBOSYLAMINO-4(3H)-PYRIMIDINONE 5'-PHOSPHATE REDUCTASE"/>
    <property type="match status" value="1"/>
</dbReference>
<dbReference type="InterPro" id="IPR024072">
    <property type="entry name" value="DHFR-like_dom_sf"/>
</dbReference>
<dbReference type="InterPro" id="IPR002734">
    <property type="entry name" value="RibDG_C"/>
</dbReference>
<feature type="domain" description="Bacterial bifunctional deaminase-reductase C-terminal" evidence="1">
    <location>
        <begin position="8"/>
        <end position="157"/>
    </location>
</feature>
<accession>A0A5C8ND93</accession>
<dbReference type="Gene3D" id="3.40.430.10">
    <property type="entry name" value="Dihydrofolate Reductase, subunit A"/>
    <property type="match status" value="1"/>
</dbReference>
<reference evidence="2 3" key="1">
    <citation type="submission" date="2019-06" db="EMBL/GenBank/DDBJ databases">
        <title>Aeromicrobium sp. nov., isolated from a maize field.</title>
        <authorList>
            <person name="Lin S.-Y."/>
            <person name="Tsai C.-F."/>
            <person name="Young C.-C."/>
        </authorList>
    </citation>
    <scope>NUCLEOTIDE SEQUENCE [LARGE SCALE GENOMIC DNA]</scope>
    <source>
        <strain evidence="2 3">CC-CFT486</strain>
    </source>
</reference>
<dbReference type="InterPro" id="IPR050765">
    <property type="entry name" value="Riboflavin_Biosynth_HTPR"/>
</dbReference>
<dbReference type="EMBL" id="VDUX01000007">
    <property type="protein sequence ID" value="TXL57472.1"/>
    <property type="molecule type" value="Genomic_DNA"/>
</dbReference>
<dbReference type="GO" id="GO:0008703">
    <property type="term" value="F:5-amino-6-(5-phosphoribosylamino)uracil reductase activity"/>
    <property type="evidence" value="ECO:0007669"/>
    <property type="project" value="InterPro"/>
</dbReference>
<keyword evidence="3" id="KW-1185">Reference proteome</keyword>
<dbReference type="AlphaFoldDB" id="A0A5C8ND93"/>
<evidence type="ECO:0000259" key="1">
    <source>
        <dbReference type="Pfam" id="PF01872"/>
    </source>
</evidence>
<name>A0A5C8ND93_9ACTN</name>
<dbReference type="RefSeq" id="WP_147687405.1">
    <property type="nucleotide sequence ID" value="NZ_VDUX01000007.1"/>
</dbReference>
<comment type="caution">
    <text evidence="2">The sequence shown here is derived from an EMBL/GenBank/DDBJ whole genome shotgun (WGS) entry which is preliminary data.</text>
</comment>
<dbReference type="GO" id="GO:0009231">
    <property type="term" value="P:riboflavin biosynthetic process"/>
    <property type="evidence" value="ECO:0007669"/>
    <property type="project" value="InterPro"/>
</dbReference>
<dbReference type="SUPFAM" id="SSF53597">
    <property type="entry name" value="Dihydrofolate reductase-like"/>
    <property type="match status" value="1"/>
</dbReference>
<protein>
    <submittedName>
        <fullName evidence="2">Dihydrofolate reductase</fullName>
    </submittedName>
</protein>
<dbReference type="Proteomes" id="UP000321571">
    <property type="component" value="Unassembled WGS sequence"/>
</dbReference>
<evidence type="ECO:0000313" key="3">
    <source>
        <dbReference type="Proteomes" id="UP000321571"/>
    </source>
</evidence>
<evidence type="ECO:0000313" key="2">
    <source>
        <dbReference type="EMBL" id="TXL57472.1"/>
    </source>
</evidence>